<evidence type="ECO:0000313" key="7">
    <source>
        <dbReference type="Proteomes" id="UP000318704"/>
    </source>
</evidence>
<dbReference type="KEGG" id="gaw:V144x_41610"/>
<sequence length="233" mass="26389">MKVTSNLIDKYSPGKAMLMYAKSICLLLSVVLLSSCDQEVPSESKTVKTETTSEPMVEQQQAIPGAQTFEEDGITAEIASWGQLQEFIAKQKGKIVVVDLWSTWCEPCLREFPHLVELQKKYPEKVVCVSFNMNYDGSKNSPPESNREELMEFFTEQKADIVNIISSTPDEELYESINLAAIPAAYVYSPDSKLKKRFDNETLAYGQEGFTYNKHIVPLIDEMLKEPQKQDSH</sequence>
<dbReference type="PANTHER" id="PTHR42852:SF6">
    <property type="entry name" value="THIOL:DISULFIDE INTERCHANGE PROTEIN DSBE"/>
    <property type="match status" value="1"/>
</dbReference>
<dbReference type="GO" id="GO:0017004">
    <property type="term" value="P:cytochrome complex assembly"/>
    <property type="evidence" value="ECO:0007669"/>
    <property type="project" value="UniProtKB-KW"/>
</dbReference>
<dbReference type="InterPro" id="IPR050553">
    <property type="entry name" value="Thioredoxin_ResA/DsbE_sf"/>
</dbReference>
<dbReference type="Pfam" id="PF00085">
    <property type="entry name" value="Thioredoxin"/>
    <property type="match status" value="1"/>
</dbReference>
<gene>
    <name evidence="6" type="primary">resA_7</name>
    <name evidence="6" type="ORF">V144x_41610</name>
</gene>
<dbReference type="CDD" id="cd02966">
    <property type="entry name" value="TlpA_like_family"/>
    <property type="match status" value="1"/>
</dbReference>
<evidence type="ECO:0000256" key="1">
    <source>
        <dbReference type="ARBA" id="ARBA00004196"/>
    </source>
</evidence>
<comment type="subcellular location">
    <subcellularLocation>
        <location evidence="1">Cell envelope</location>
    </subcellularLocation>
</comment>
<dbReference type="GO" id="GO:0030313">
    <property type="term" value="C:cell envelope"/>
    <property type="evidence" value="ECO:0007669"/>
    <property type="project" value="UniProtKB-SubCell"/>
</dbReference>
<evidence type="ECO:0000256" key="2">
    <source>
        <dbReference type="ARBA" id="ARBA00022748"/>
    </source>
</evidence>
<dbReference type="RefSeq" id="WP_144987495.1">
    <property type="nucleotide sequence ID" value="NZ_CP037920.1"/>
</dbReference>
<evidence type="ECO:0000256" key="3">
    <source>
        <dbReference type="ARBA" id="ARBA00023157"/>
    </source>
</evidence>
<proteinExistence type="predicted"/>
<keyword evidence="2" id="KW-0201">Cytochrome c-type biogenesis</keyword>
<dbReference type="EMBL" id="CP037920">
    <property type="protein sequence ID" value="QDT98654.1"/>
    <property type="molecule type" value="Genomic_DNA"/>
</dbReference>
<feature type="domain" description="Thioredoxin" evidence="5">
    <location>
        <begin position="57"/>
        <end position="225"/>
    </location>
</feature>
<dbReference type="Proteomes" id="UP000318704">
    <property type="component" value="Chromosome"/>
</dbReference>
<name>A0A517W073_9PLAN</name>
<organism evidence="6 7">
    <name type="scientific">Gimesia aquarii</name>
    <dbReference type="NCBI Taxonomy" id="2527964"/>
    <lineage>
        <taxon>Bacteria</taxon>
        <taxon>Pseudomonadati</taxon>
        <taxon>Planctomycetota</taxon>
        <taxon>Planctomycetia</taxon>
        <taxon>Planctomycetales</taxon>
        <taxon>Planctomycetaceae</taxon>
        <taxon>Gimesia</taxon>
    </lineage>
</organism>
<dbReference type="PROSITE" id="PS51352">
    <property type="entry name" value="THIOREDOXIN_2"/>
    <property type="match status" value="1"/>
</dbReference>
<accession>A0A517W073</accession>
<dbReference type="SUPFAM" id="SSF52833">
    <property type="entry name" value="Thioredoxin-like"/>
    <property type="match status" value="1"/>
</dbReference>
<evidence type="ECO:0000259" key="5">
    <source>
        <dbReference type="PROSITE" id="PS51352"/>
    </source>
</evidence>
<dbReference type="InterPro" id="IPR013766">
    <property type="entry name" value="Thioredoxin_domain"/>
</dbReference>
<dbReference type="PROSITE" id="PS00194">
    <property type="entry name" value="THIOREDOXIN_1"/>
    <property type="match status" value="1"/>
</dbReference>
<dbReference type="Gene3D" id="3.40.30.10">
    <property type="entry name" value="Glutaredoxin"/>
    <property type="match status" value="1"/>
</dbReference>
<dbReference type="InterPro" id="IPR036249">
    <property type="entry name" value="Thioredoxin-like_sf"/>
</dbReference>
<protein>
    <submittedName>
        <fullName evidence="6">Thiol-disulfide oxidoreductase ResA</fullName>
    </submittedName>
</protein>
<keyword evidence="4" id="KW-0676">Redox-active center</keyword>
<evidence type="ECO:0000313" key="6">
    <source>
        <dbReference type="EMBL" id="QDT98654.1"/>
    </source>
</evidence>
<keyword evidence="3" id="KW-1015">Disulfide bond</keyword>
<dbReference type="PANTHER" id="PTHR42852">
    <property type="entry name" value="THIOL:DISULFIDE INTERCHANGE PROTEIN DSBE"/>
    <property type="match status" value="1"/>
</dbReference>
<dbReference type="AlphaFoldDB" id="A0A517W073"/>
<reference evidence="6 7" key="1">
    <citation type="submission" date="2019-03" db="EMBL/GenBank/DDBJ databases">
        <title>Deep-cultivation of Planctomycetes and their phenomic and genomic characterization uncovers novel biology.</title>
        <authorList>
            <person name="Wiegand S."/>
            <person name="Jogler M."/>
            <person name="Boedeker C."/>
            <person name="Pinto D."/>
            <person name="Vollmers J."/>
            <person name="Rivas-Marin E."/>
            <person name="Kohn T."/>
            <person name="Peeters S.H."/>
            <person name="Heuer A."/>
            <person name="Rast P."/>
            <person name="Oberbeckmann S."/>
            <person name="Bunk B."/>
            <person name="Jeske O."/>
            <person name="Meyerdierks A."/>
            <person name="Storesund J.E."/>
            <person name="Kallscheuer N."/>
            <person name="Luecker S."/>
            <person name="Lage O.M."/>
            <person name="Pohl T."/>
            <person name="Merkel B.J."/>
            <person name="Hornburger P."/>
            <person name="Mueller R.-W."/>
            <person name="Bruemmer F."/>
            <person name="Labrenz M."/>
            <person name="Spormann A.M."/>
            <person name="Op den Camp H."/>
            <person name="Overmann J."/>
            <person name="Amann R."/>
            <person name="Jetten M.S.M."/>
            <person name="Mascher T."/>
            <person name="Medema M.H."/>
            <person name="Devos D.P."/>
            <person name="Kaster A.-K."/>
            <person name="Ovreas L."/>
            <person name="Rohde M."/>
            <person name="Galperin M.Y."/>
            <person name="Jogler C."/>
        </authorList>
    </citation>
    <scope>NUCLEOTIDE SEQUENCE [LARGE SCALE GENOMIC DNA]</scope>
    <source>
        <strain evidence="6 7">V144</strain>
    </source>
</reference>
<dbReference type="InterPro" id="IPR017937">
    <property type="entry name" value="Thioredoxin_CS"/>
</dbReference>
<evidence type="ECO:0000256" key="4">
    <source>
        <dbReference type="ARBA" id="ARBA00023284"/>
    </source>
</evidence>